<protein>
    <submittedName>
        <fullName evidence="2">Protein phosphatase 1G</fullName>
    </submittedName>
</protein>
<evidence type="ECO:0000313" key="3">
    <source>
        <dbReference type="Proteomes" id="UP001228049"/>
    </source>
</evidence>
<sequence>MFSTGAGPSSAPVADIGGEEDDERERDQREWGEGGELAVASPEEESVSESEESKEQEDIDYFARPEPSIKARVPNPGEGDINQSSGVNGILDWTRPVIEEYLRRKGPLSPIFRLELSGEDVKCSSHLHRGTEGSLVELVDRVIVLCLEWDAPIPQNETMPGKHGTTGTLT</sequence>
<evidence type="ECO:0000256" key="1">
    <source>
        <dbReference type="SAM" id="MobiDB-lite"/>
    </source>
</evidence>
<comment type="caution">
    <text evidence="2">The sequence shown here is derived from an EMBL/GenBank/DDBJ whole genome shotgun (WGS) entry which is preliminary data.</text>
</comment>
<accession>A0AAD9CKL7</accession>
<reference evidence="2" key="1">
    <citation type="submission" date="2023-04" db="EMBL/GenBank/DDBJ databases">
        <title>Chromosome-level genome of Chaenocephalus aceratus.</title>
        <authorList>
            <person name="Park H."/>
        </authorList>
    </citation>
    <scope>NUCLEOTIDE SEQUENCE</scope>
    <source>
        <strain evidence="2">DE</strain>
        <tissue evidence="2">Muscle</tissue>
    </source>
</reference>
<name>A0AAD9CKL7_DISEL</name>
<evidence type="ECO:0000313" key="2">
    <source>
        <dbReference type="EMBL" id="KAK1902768.1"/>
    </source>
</evidence>
<organism evidence="2 3">
    <name type="scientific">Dissostichus eleginoides</name>
    <name type="common">Patagonian toothfish</name>
    <name type="synonym">Dissostichus amissus</name>
    <dbReference type="NCBI Taxonomy" id="100907"/>
    <lineage>
        <taxon>Eukaryota</taxon>
        <taxon>Metazoa</taxon>
        <taxon>Chordata</taxon>
        <taxon>Craniata</taxon>
        <taxon>Vertebrata</taxon>
        <taxon>Euteleostomi</taxon>
        <taxon>Actinopterygii</taxon>
        <taxon>Neopterygii</taxon>
        <taxon>Teleostei</taxon>
        <taxon>Neoteleostei</taxon>
        <taxon>Acanthomorphata</taxon>
        <taxon>Eupercaria</taxon>
        <taxon>Perciformes</taxon>
        <taxon>Notothenioidei</taxon>
        <taxon>Nototheniidae</taxon>
        <taxon>Dissostichus</taxon>
    </lineage>
</organism>
<keyword evidence="3" id="KW-1185">Reference proteome</keyword>
<gene>
    <name evidence="2" type="ORF">KUDE01_005728</name>
</gene>
<feature type="compositionally biased region" description="Acidic residues" evidence="1">
    <location>
        <begin position="42"/>
        <end position="60"/>
    </location>
</feature>
<feature type="region of interest" description="Disordered" evidence="1">
    <location>
        <begin position="1"/>
        <end position="88"/>
    </location>
</feature>
<dbReference type="AlphaFoldDB" id="A0AAD9CKL7"/>
<dbReference type="Proteomes" id="UP001228049">
    <property type="component" value="Unassembled WGS sequence"/>
</dbReference>
<proteinExistence type="predicted"/>
<dbReference type="EMBL" id="JASDAP010000005">
    <property type="protein sequence ID" value="KAK1902768.1"/>
    <property type="molecule type" value="Genomic_DNA"/>
</dbReference>